<organism evidence="1 2">
    <name type="scientific">Portunus trituberculatus</name>
    <name type="common">Swimming crab</name>
    <name type="synonym">Neptunus trituberculatus</name>
    <dbReference type="NCBI Taxonomy" id="210409"/>
    <lineage>
        <taxon>Eukaryota</taxon>
        <taxon>Metazoa</taxon>
        <taxon>Ecdysozoa</taxon>
        <taxon>Arthropoda</taxon>
        <taxon>Crustacea</taxon>
        <taxon>Multicrustacea</taxon>
        <taxon>Malacostraca</taxon>
        <taxon>Eumalacostraca</taxon>
        <taxon>Eucarida</taxon>
        <taxon>Decapoda</taxon>
        <taxon>Pleocyemata</taxon>
        <taxon>Brachyura</taxon>
        <taxon>Eubrachyura</taxon>
        <taxon>Portunoidea</taxon>
        <taxon>Portunidae</taxon>
        <taxon>Portuninae</taxon>
        <taxon>Portunus</taxon>
    </lineage>
</organism>
<dbReference type="Proteomes" id="UP000324222">
    <property type="component" value="Unassembled WGS sequence"/>
</dbReference>
<evidence type="ECO:0000313" key="1">
    <source>
        <dbReference type="EMBL" id="MPC66610.1"/>
    </source>
</evidence>
<reference evidence="1 2" key="1">
    <citation type="submission" date="2019-05" db="EMBL/GenBank/DDBJ databases">
        <title>Another draft genome of Portunus trituberculatus and its Hox gene families provides insights of decapod evolution.</title>
        <authorList>
            <person name="Jeong J.-H."/>
            <person name="Song I."/>
            <person name="Kim S."/>
            <person name="Choi T."/>
            <person name="Kim D."/>
            <person name="Ryu S."/>
            <person name="Kim W."/>
        </authorList>
    </citation>
    <scope>NUCLEOTIDE SEQUENCE [LARGE SCALE GENOMIC DNA]</scope>
    <source>
        <tissue evidence="1">Muscle</tissue>
    </source>
</reference>
<comment type="caution">
    <text evidence="1">The sequence shown here is derived from an EMBL/GenBank/DDBJ whole genome shotgun (WGS) entry which is preliminary data.</text>
</comment>
<proteinExistence type="predicted"/>
<dbReference type="AlphaFoldDB" id="A0A5B7H3F9"/>
<dbReference type="EMBL" id="VSRR010025012">
    <property type="protein sequence ID" value="MPC66610.1"/>
    <property type="molecule type" value="Genomic_DNA"/>
</dbReference>
<evidence type="ECO:0000313" key="2">
    <source>
        <dbReference type="Proteomes" id="UP000324222"/>
    </source>
</evidence>
<keyword evidence="2" id="KW-1185">Reference proteome</keyword>
<accession>A0A5B7H3F9</accession>
<protein>
    <submittedName>
        <fullName evidence="1">Uncharacterized protein</fullName>
    </submittedName>
</protein>
<sequence length="115" mass="12249">MARHWVTARGRGRVELGTRRLTRCDLFSQISITRTVAGFLPNKTKRDLPKGTGAPPYTLLTAALNVPSVPSSPSDGRAVKVFRDAVLESGLNLTPPGLSGFTRTTCLASCIQGPA</sequence>
<name>A0A5B7H3F9_PORTR</name>
<gene>
    <name evidence="1" type="ORF">E2C01_060760</name>
</gene>